<keyword evidence="2" id="KW-0677">Repeat</keyword>
<sequence length="190" mass="21537">MSVSIKPSLEELLARIRAKIISRGSTGIQGLGRLFRIADDNGDRKIDLKNEFPKLMGDIGVLLNKAEIAELGVLLDRNGDGSIDFDEFVFYLGPPMNAARQGAIDDVFNQLDADKSGTFDLNDIRIRNPNLTQSDQQNIAQNLFRSFDKNGDNSITKEEFNLYYREVSPNFNTDQQFIETIYRSWNLKQP</sequence>
<reference evidence="5" key="1">
    <citation type="submission" date="2006-10" db="EMBL/GenBank/DDBJ databases">
        <authorList>
            <person name="Amadeo P."/>
            <person name="Zhao Q."/>
            <person name="Wortman J."/>
            <person name="Fraser-Liggett C."/>
            <person name="Carlton J."/>
        </authorList>
    </citation>
    <scope>NUCLEOTIDE SEQUENCE</scope>
    <source>
        <strain evidence="5">G3</strain>
    </source>
</reference>
<dbReference type="eggNOG" id="KOG0032">
    <property type="taxonomic scope" value="Eukaryota"/>
</dbReference>
<feature type="domain" description="EF-hand" evidence="4">
    <location>
        <begin position="63"/>
        <end position="98"/>
    </location>
</feature>
<dbReference type="SMART" id="SM00054">
    <property type="entry name" value="EFh"/>
    <property type="match status" value="4"/>
</dbReference>
<dbReference type="InterPro" id="IPR018247">
    <property type="entry name" value="EF_Hand_1_Ca_BS"/>
</dbReference>
<dbReference type="OMA" id="VKMQRED"/>
<organism evidence="5 6">
    <name type="scientific">Trichomonas vaginalis (strain ATCC PRA-98 / G3)</name>
    <dbReference type="NCBI Taxonomy" id="412133"/>
    <lineage>
        <taxon>Eukaryota</taxon>
        <taxon>Metamonada</taxon>
        <taxon>Parabasalia</taxon>
        <taxon>Trichomonadida</taxon>
        <taxon>Trichomonadidae</taxon>
        <taxon>Trichomonas</taxon>
    </lineage>
</organism>
<dbReference type="PANTHER" id="PTHR34524:SF6">
    <property type="entry name" value="CALCYPHOSINE LIKE"/>
    <property type="match status" value="1"/>
</dbReference>
<dbReference type="Gene3D" id="1.10.238.10">
    <property type="entry name" value="EF-hand"/>
    <property type="match status" value="2"/>
</dbReference>
<dbReference type="PROSITE" id="PS50222">
    <property type="entry name" value="EF_HAND_2"/>
    <property type="match status" value="2"/>
</dbReference>
<feature type="domain" description="EF-hand" evidence="4">
    <location>
        <begin position="135"/>
        <end position="170"/>
    </location>
</feature>
<dbReference type="EMBL" id="DS113772">
    <property type="protein sequence ID" value="EAX96145.1"/>
    <property type="molecule type" value="Genomic_DNA"/>
</dbReference>
<keyword evidence="3" id="KW-0106">Calcium</keyword>
<dbReference type="VEuPathDB" id="TrichDB:TVAG_301860"/>
<proteinExistence type="predicted"/>
<dbReference type="SUPFAM" id="SSF47473">
    <property type="entry name" value="EF-hand"/>
    <property type="match status" value="1"/>
</dbReference>
<dbReference type="VEuPathDB" id="TrichDB:TVAGG3_0674780"/>
<dbReference type="AlphaFoldDB" id="A2FG26"/>
<dbReference type="InterPro" id="IPR002048">
    <property type="entry name" value="EF_hand_dom"/>
</dbReference>
<dbReference type="InParanoid" id="A2FG26"/>
<name>A2FG26_TRIV3</name>
<protein>
    <submittedName>
        <fullName evidence="5">EF hand family protein</fullName>
    </submittedName>
</protein>
<dbReference type="InterPro" id="IPR051581">
    <property type="entry name" value="Ca-bind"/>
</dbReference>
<evidence type="ECO:0000313" key="5">
    <source>
        <dbReference type="EMBL" id="EAX96145.1"/>
    </source>
</evidence>
<evidence type="ECO:0000256" key="1">
    <source>
        <dbReference type="ARBA" id="ARBA00022723"/>
    </source>
</evidence>
<gene>
    <name evidence="5" type="ORF">TVAG_301860</name>
</gene>
<evidence type="ECO:0000313" key="6">
    <source>
        <dbReference type="Proteomes" id="UP000001542"/>
    </source>
</evidence>
<keyword evidence="1" id="KW-0479">Metal-binding</keyword>
<evidence type="ECO:0000256" key="3">
    <source>
        <dbReference type="ARBA" id="ARBA00022837"/>
    </source>
</evidence>
<dbReference type="PROSITE" id="PS00018">
    <property type="entry name" value="EF_HAND_1"/>
    <property type="match status" value="2"/>
</dbReference>
<dbReference type="STRING" id="5722.A2FG26"/>
<evidence type="ECO:0000259" key="4">
    <source>
        <dbReference type="PROSITE" id="PS50222"/>
    </source>
</evidence>
<evidence type="ECO:0000256" key="2">
    <source>
        <dbReference type="ARBA" id="ARBA00022737"/>
    </source>
</evidence>
<accession>A2FG26</accession>
<reference evidence="5" key="2">
    <citation type="journal article" date="2007" name="Science">
        <title>Draft genome sequence of the sexually transmitted pathogen Trichomonas vaginalis.</title>
        <authorList>
            <person name="Carlton J.M."/>
            <person name="Hirt R.P."/>
            <person name="Silva J.C."/>
            <person name="Delcher A.L."/>
            <person name="Schatz M."/>
            <person name="Zhao Q."/>
            <person name="Wortman J.R."/>
            <person name="Bidwell S.L."/>
            <person name="Alsmark U.C.M."/>
            <person name="Besteiro S."/>
            <person name="Sicheritz-Ponten T."/>
            <person name="Noel C.J."/>
            <person name="Dacks J.B."/>
            <person name="Foster P.G."/>
            <person name="Simillion C."/>
            <person name="Van de Peer Y."/>
            <person name="Miranda-Saavedra D."/>
            <person name="Barton G.J."/>
            <person name="Westrop G.D."/>
            <person name="Mueller S."/>
            <person name="Dessi D."/>
            <person name="Fiori P.L."/>
            <person name="Ren Q."/>
            <person name="Paulsen I."/>
            <person name="Zhang H."/>
            <person name="Bastida-Corcuera F.D."/>
            <person name="Simoes-Barbosa A."/>
            <person name="Brown M.T."/>
            <person name="Hayes R.D."/>
            <person name="Mukherjee M."/>
            <person name="Okumura C.Y."/>
            <person name="Schneider R."/>
            <person name="Smith A.J."/>
            <person name="Vanacova S."/>
            <person name="Villalvazo M."/>
            <person name="Haas B.J."/>
            <person name="Pertea M."/>
            <person name="Feldblyum T.V."/>
            <person name="Utterback T.R."/>
            <person name="Shu C.L."/>
            <person name="Osoegawa K."/>
            <person name="de Jong P.J."/>
            <person name="Hrdy I."/>
            <person name="Horvathova L."/>
            <person name="Zubacova Z."/>
            <person name="Dolezal P."/>
            <person name="Malik S.B."/>
            <person name="Logsdon J.M. Jr."/>
            <person name="Henze K."/>
            <person name="Gupta A."/>
            <person name="Wang C.C."/>
            <person name="Dunne R.L."/>
            <person name="Upcroft J.A."/>
            <person name="Upcroft P."/>
            <person name="White O."/>
            <person name="Salzberg S.L."/>
            <person name="Tang P."/>
            <person name="Chiu C.-H."/>
            <person name="Lee Y.-S."/>
            <person name="Embley T.M."/>
            <person name="Coombs G.H."/>
            <person name="Mottram J.C."/>
            <person name="Tachezy J."/>
            <person name="Fraser-Liggett C.M."/>
            <person name="Johnson P.J."/>
        </authorList>
    </citation>
    <scope>NUCLEOTIDE SEQUENCE [LARGE SCALE GENOMIC DNA]</scope>
    <source>
        <strain evidence="5">G3</strain>
    </source>
</reference>
<dbReference type="GO" id="GO:0005509">
    <property type="term" value="F:calcium ion binding"/>
    <property type="evidence" value="ECO:0007669"/>
    <property type="project" value="InterPro"/>
</dbReference>
<dbReference type="Pfam" id="PF13499">
    <property type="entry name" value="EF-hand_7"/>
    <property type="match status" value="2"/>
</dbReference>
<dbReference type="Proteomes" id="UP000001542">
    <property type="component" value="Unassembled WGS sequence"/>
</dbReference>
<dbReference type="SMR" id="A2FG26"/>
<dbReference type="PANTHER" id="PTHR34524">
    <property type="entry name" value="CALCYPHOSIN"/>
    <property type="match status" value="1"/>
</dbReference>
<dbReference type="InterPro" id="IPR011992">
    <property type="entry name" value="EF-hand-dom_pair"/>
</dbReference>
<keyword evidence="6" id="KW-1185">Reference proteome</keyword>
<dbReference type="OrthoDB" id="444540at2759"/>